<dbReference type="Proteomes" id="UP000249300">
    <property type="component" value="Chromosome 1"/>
</dbReference>
<evidence type="ECO:0000313" key="2">
    <source>
        <dbReference type="EMBL" id="SQH73214.1"/>
    </source>
</evidence>
<accession>A0A2X4PH07</accession>
<evidence type="ECO:0000256" key="1">
    <source>
        <dbReference type="SAM" id="MobiDB-lite"/>
    </source>
</evidence>
<keyword evidence="3" id="KW-1185">Reference proteome</keyword>
<evidence type="ECO:0008006" key="4">
    <source>
        <dbReference type="Google" id="ProtNLM"/>
    </source>
</evidence>
<sequence>MKCRSSNLFCFFGYLFGGLLWLCIGEYPCAAQGTFDPYGIKEVKAASEEEQIRRGNGLKAYVIDPNTGDAIRENIDTLTIGFYRRQVAEGRTLAIGYLGNLHSPWHAKLFFDRPRELSGFFYKSGLDRLIFSPQTALFYDTQSPFAEVLYHRHGENKIRESQLGIHFGANYTPKFNLGADFDYTYSNGYYNSQPTKNFNYRIFSSYRHDRYEAYFSVANDYFHIGENGGILDERYITNPQEFNLGRSQIRPRDIPVRFAGNILFNRIRQGSAFLTHRFNLGYYKKAVEEPKKSLTTSPPKQSLKTKPDEPPADSLVFVPVGSIVHSLRFTKDRRRFIGSPDFDWGKEYSNAFIHREREGRRFVAPNDTTQMFQIDNTLALSLREGFRPWVAFGLTAYARLENRAYYLMDSIAGQRVHEKGYDVYLGGEINRMSGKRLHFKGKAEIAPIGENAGTIRMDAAIKTRFDLWGKELGLDAWGYFANTRPSYLLRHHHGTFHWWDTDLSFMQRLDLGASVGSELLGLKLEARTATLQNYLYFGADAIPVQKKDPIQVLEMRAKHWHRLGALCWELEGVYQQASDDKAIPLPRIAAYAHVYLDFYIAGVMRTQLGVDARYHTAYKVPYYEPATMQFINQDKLNIGGGLPLFSAYVNAHLKRTRFFLQMYNVGELVFTPNRMSLPGYPITPDSFRVGLSVDFNN</sequence>
<dbReference type="Pfam" id="PF14121">
    <property type="entry name" value="Porin_10"/>
    <property type="match status" value="1"/>
</dbReference>
<reference evidence="2 3" key="1">
    <citation type="submission" date="2018-06" db="EMBL/GenBank/DDBJ databases">
        <authorList>
            <consortium name="Pathogen Informatics"/>
            <person name="Doyle S."/>
        </authorList>
    </citation>
    <scope>NUCLEOTIDE SEQUENCE [LARGE SCALE GENOMIC DNA]</scope>
    <source>
        <strain evidence="2 3">NCTC12858</strain>
    </source>
</reference>
<dbReference type="EMBL" id="LS483447">
    <property type="protein sequence ID" value="SQH73214.1"/>
    <property type="molecule type" value="Genomic_DNA"/>
</dbReference>
<evidence type="ECO:0000313" key="3">
    <source>
        <dbReference type="Proteomes" id="UP000249300"/>
    </source>
</evidence>
<dbReference type="RefSeq" id="WP_052521756.1">
    <property type="nucleotide sequence ID" value="NZ_LS483447.1"/>
</dbReference>
<dbReference type="AlphaFoldDB" id="A0A2X4PH07"/>
<gene>
    <name evidence="2" type="ORF">NCTC12858_01059</name>
</gene>
<organism evidence="2 3">
    <name type="scientific">Porphyromonas crevioricanis</name>
    <dbReference type="NCBI Taxonomy" id="393921"/>
    <lineage>
        <taxon>Bacteria</taxon>
        <taxon>Pseudomonadati</taxon>
        <taxon>Bacteroidota</taxon>
        <taxon>Bacteroidia</taxon>
        <taxon>Bacteroidales</taxon>
        <taxon>Porphyromonadaceae</taxon>
        <taxon>Porphyromonas</taxon>
    </lineage>
</organism>
<dbReference type="KEGG" id="pcre:NCTC12858_01059"/>
<proteinExistence type="predicted"/>
<feature type="compositionally biased region" description="Polar residues" evidence="1">
    <location>
        <begin position="293"/>
        <end position="304"/>
    </location>
</feature>
<feature type="region of interest" description="Disordered" evidence="1">
    <location>
        <begin position="291"/>
        <end position="310"/>
    </location>
</feature>
<name>A0A2X4PH07_9PORP</name>
<protein>
    <recommendedName>
        <fullName evidence="4">Porin</fullName>
    </recommendedName>
</protein>
<dbReference type="InterPro" id="IPR025631">
    <property type="entry name" value="Porin_10"/>
</dbReference>